<comment type="caution">
    <text evidence="2">The sequence shown here is derived from an EMBL/GenBank/DDBJ whole genome shotgun (WGS) entry which is preliminary data.</text>
</comment>
<name>A6DSI8_9BACT</name>
<dbReference type="Gene3D" id="3.30.700.10">
    <property type="entry name" value="Glycoprotein, Type 4 Pilin"/>
    <property type="match status" value="1"/>
</dbReference>
<organism evidence="2 3">
    <name type="scientific">Lentisphaera araneosa HTCC2155</name>
    <dbReference type="NCBI Taxonomy" id="313628"/>
    <lineage>
        <taxon>Bacteria</taxon>
        <taxon>Pseudomonadati</taxon>
        <taxon>Lentisphaerota</taxon>
        <taxon>Lentisphaeria</taxon>
        <taxon>Lentisphaerales</taxon>
        <taxon>Lentisphaeraceae</taxon>
        <taxon>Lentisphaera</taxon>
    </lineage>
</organism>
<keyword evidence="1" id="KW-0812">Transmembrane</keyword>
<dbReference type="OrthoDB" id="255848at2"/>
<keyword evidence="1" id="KW-0472">Membrane</keyword>
<dbReference type="EMBL" id="ABCK01000030">
    <property type="protein sequence ID" value="EDM25433.1"/>
    <property type="molecule type" value="Genomic_DNA"/>
</dbReference>
<proteinExistence type="predicted"/>
<gene>
    <name evidence="2" type="ORF">LNTAR_09876</name>
</gene>
<dbReference type="eggNOG" id="COG2165">
    <property type="taxonomic scope" value="Bacteria"/>
</dbReference>
<dbReference type="STRING" id="313628.LNTAR_09876"/>
<accession>A6DSI8</accession>
<feature type="transmembrane region" description="Helical" evidence="1">
    <location>
        <begin position="12"/>
        <end position="34"/>
    </location>
</feature>
<dbReference type="SUPFAM" id="SSF54523">
    <property type="entry name" value="Pili subunits"/>
    <property type="match status" value="1"/>
</dbReference>
<keyword evidence="1" id="KW-1133">Transmembrane helix</keyword>
<sequence length="236" mass="27013">MKKSYIKKLHFSLIELLVVIAIIGILASFLMPMLSKSRGEARKAVCVSQQKQISIANFMYLDDNDNQFLPRTMGYNGNNYYRGGGHRGGVLSKVSGKSYKSIYDYNYVQNMDLWFCPSQKREGWHTSLWWESSFPMNRYLRDGETLTGLAKPSEVIFTMDAHSRADIYFNTNLIAPRHVGDKANGLFADGHVKAMNYTYIFSNPQMIGFDQNTSGHPWNNANNWGIDKFRFDGLTQ</sequence>
<reference evidence="2 3" key="1">
    <citation type="journal article" date="2010" name="J. Bacteriol.">
        <title>Genome sequence of Lentisphaera araneosa HTCC2155T, the type species of the order Lentisphaerales in the phylum Lentisphaerae.</title>
        <authorList>
            <person name="Thrash J.C."/>
            <person name="Cho J.C."/>
            <person name="Vergin K.L."/>
            <person name="Morris R.M."/>
            <person name="Giovannoni S.J."/>
        </authorList>
    </citation>
    <scope>NUCLEOTIDE SEQUENCE [LARGE SCALE GENOMIC DNA]</scope>
    <source>
        <strain evidence="2 3">HTCC2155</strain>
    </source>
</reference>
<dbReference type="RefSeq" id="WP_007280797.1">
    <property type="nucleotide sequence ID" value="NZ_ABCK01000030.1"/>
</dbReference>
<dbReference type="AlphaFoldDB" id="A6DSI8"/>
<dbReference type="Proteomes" id="UP000004947">
    <property type="component" value="Unassembled WGS sequence"/>
</dbReference>
<protein>
    <submittedName>
        <fullName evidence="2">Uncharacterized protein</fullName>
    </submittedName>
</protein>
<evidence type="ECO:0000313" key="2">
    <source>
        <dbReference type="EMBL" id="EDM25433.1"/>
    </source>
</evidence>
<keyword evidence="3" id="KW-1185">Reference proteome</keyword>
<dbReference type="InterPro" id="IPR045584">
    <property type="entry name" value="Pilin-like"/>
</dbReference>
<evidence type="ECO:0000256" key="1">
    <source>
        <dbReference type="SAM" id="Phobius"/>
    </source>
</evidence>
<dbReference type="NCBIfam" id="TIGR02532">
    <property type="entry name" value="IV_pilin_GFxxxE"/>
    <property type="match status" value="1"/>
</dbReference>
<evidence type="ECO:0000313" key="3">
    <source>
        <dbReference type="Proteomes" id="UP000004947"/>
    </source>
</evidence>
<dbReference type="InterPro" id="IPR012902">
    <property type="entry name" value="N_methyl_site"/>
</dbReference>
<dbReference type="PANTHER" id="PTHR30093">
    <property type="entry name" value="GENERAL SECRETION PATHWAY PROTEIN G"/>
    <property type="match status" value="1"/>
</dbReference>